<feature type="domain" description="EAL" evidence="1">
    <location>
        <begin position="88"/>
        <end position="338"/>
    </location>
</feature>
<dbReference type="HOGENOM" id="CLU_000445_70_12_4"/>
<dbReference type="KEGG" id="jag:GJA_1891"/>
<keyword evidence="3" id="KW-1185">Reference proteome</keyword>
<evidence type="ECO:0000259" key="1">
    <source>
        <dbReference type="PROSITE" id="PS50883"/>
    </source>
</evidence>
<dbReference type="AlphaFoldDB" id="W0V5J7"/>
<protein>
    <submittedName>
        <fullName evidence="2">EAL domain protein</fullName>
    </submittedName>
</protein>
<dbReference type="SUPFAM" id="SSF141868">
    <property type="entry name" value="EAL domain-like"/>
    <property type="match status" value="1"/>
</dbReference>
<dbReference type="eggNOG" id="COG2200">
    <property type="taxonomic scope" value="Bacteria"/>
</dbReference>
<accession>W0V5J7</accession>
<organism evidence="2 3">
    <name type="scientific">Janthinobacterium agaricidamnosum NBRC 102515 = DSM 9628</name>
    <dbReference type="NCBI Taxonomy" id="1349767"/>
    <lineage>
        <taxon>Bacteria</taxon>
        <taxon>Pseudomonadati</taxon>
        <taxon>Pseudomonadota</taxon>
        <taxon>Betaproteobacteria</taxon>
        <taxon>Burkholderiales</taxon>
        <taxon>Oxalobacteraceae</taxon>
        <taxon>Janthinobacterium</taxon>
    </lineage>
</organism>
<evidence type="ECO:0000313" key="3">
    <source>
        <dbReference type="Proteomes" id="UP000027604"/>
    </source>
</evidence>
<dbReference type="EMBL" id="HG322949">
    <property type="protein sequence ID" value="CDG82527.1"/>
    <property type="molecule type" value="Genomic_DNA"/>
</dbReference>
<dbReference type="PATRIC" id="fig|1349767.4.peg.3661"/>
<reference evidence="2 3" key="1">
    <citation type="journal article" date="2015" name="Genome Announc.">
        <title>Genome Sequence of Mushroom Soft-Rot Pathogen Janthinobacterium agaricidamnosum.</title>
        <authorList>
            <person name="Graupner K."/>
            <person name="Lackner G."/>
            <person name="Hertweck C."/>
        </authorList>
    </citation>
    <scope>NUCLEOTIDE SEQUENCE [LARGE SCALE GENOMIC DNA]</scope>
    <source>
        <strain evidence="3">NBRC 102515 / DSM 9628</strain>
    </source>
</reference>
<dbReference type="SMART" id="SM00052">
    <property type="entry name" value="EAL"/>
    <property type="match status" value="1"/>
</dbReference>
<dbReference type="Gene3D" id="3.20.20.450">
    <property type="entry name" value="EAL domain"/>
    <property type="match status" value="1"/>
</dbReference>
<sequence>MRQRAGRNVFVYRYAAGAYLLNVYQMPKRFVLLLSGPDYSAHFGAGGDPQGWTRSQALLDVGVSMTFPVLNNYLARLSHETQAATSVWLDVDGKAQGRFFNCTMTSAFQPLRQFDSGVAVAFEGLARSVSAADEGLSLWRLLDHAASDDESVELDRLCRMLHAINFFRQPEAGQSDLYLNVHDRLLSAVSSNHGHAFQRILDALGLPIGRIVLQLPAVTPNQGWLLNYVADNYRRNGFRLAVNVSSVHEALGLVERLRPDAFKLDAGNLADEAAAARLVTLCHENSIRVVFKRLESNKALEAVQRIAQAAAVPVYAQGYLLDRPTSVLQAAQQNAVKLAAAA</sequence>
<dbReference type="InterPro" id="IPR035919">
    <property type="entry name" value="EAL_sf"/>
</dbReference>
<evidence type="ECO:0000313" key="2">
    <source>
        <dbReference type="EMBL" id="CDG82527.1"/>
    </source>
</evidence>
<name>W0V5J7_9BURK</name>
<proteinExistence type="predicted"/>
<dbReference type="InterPro" id="IPR001633">
    <property type="entry name" value="EAL_dom"/>
</dbReference>
<dbReference type="Proteomes" id="UP000027604">
    <property type="component" value="Chromosome I"/>
</dbReference>
<dbReference type="Pfam" id="PF00563">
    <property type="entry name" value="EAL"/>
    <property type="match status" value="1"/>
</dbReference>
<dbReference type="PROSITE" id="PS50883">
    <property type="entry name" value="EAL"/>
    <property type="match status" value="1"/>
</dbReference>
<gene>
    <name evidence="2" type="ORF">GJA_1891</name>
</gene>
<dbReference type="STRING" id="1349767.GJA_1891"/>